<protein>
    <submittedName>
        <fullName evidence="1">Uncharacterized protein</fullName>
    </submittedName>
</protein>
<organism evidence="1 2">
    <name type="scientific">Oryza meyeriana var. granulata</name>
    <dbReference type="NCBI Taxonomy" id="110450"/>
    <lineage>
        <taxon>Eukaryota</taxon>
        <taxon>Viridiplantae</taxon>
        <taxon>Streptophyta</taxon>
        <taxon>Embryophyta</taxon>
        <taxon>Tracheophyta</taxon>
        <taxon>Spermatophyta</taxon>
        <taxon>Magnoliopsida</taxon>
        <taxon>Liliopsida</taxon>
        <taxon>Poales</taxon>
        <taxon>Poaceae</taxon>
        <taxon>BOP clade</taxon>
        <taxon>Oryzoideae</taxon>
        <taxon>Oryzeae</taxon>
        <taxon>Oryzinae</taxon>
        <taxon>Oryza</taxon>
        <taxon>Oryza meyeriana</taxon>
    </lineage>
</organism>
<dbReference type="EMBL" id="SPHZ02000004">
    <property type="protein sequence ID" value="KAF0922586.1"/>
    <property type="molecule type" value="Genomic_DNA"/>
</dbReference>
<sequence>MPREDLTLSNNLGEWRYKRPSPSVRPRASRIVYPGCLSRQCGFWAMTTMEFVMTIEPLGPWGSAPQ</sequence>
<name>A0A6G1EDC6_9ORYZ</name>
<dbReference type="Proteomes" id="UP000479710">
    <property type="component" value="Unassembled WGS sequence"/>
</dbReference>
<proteinExistence type="predicted"/>
<reference evidence="1 2" key="1">
    <citation type="submission" date="2019-11" db="EMBL/GenBank/DDBJ databases">
        <title>Whole genome sequence of Oryza granulata.</title>
        <authorList>
            <person name="Li W."/>
        </authorList>
    </citation>
    <scope>NUCLEOTIDE SEQUENCE [LARGE SCALE GENOMIC DNA]</scope>
    <source>
        <strain evidence="2">cv. Menghai</strain>
        <tissue evidence="1">Leaf</tissue>
    </source>
</reference>
<dbReference type="AlphaFoldDB" id="A0A6G1EDC6"/>
<evidence type="ECO:0000313" key="2">
    <source>
        <dbReference type="Proteomes" id="UP000479710"/>
    </source>
</evidence>
<comment type="caution">
    <text evidence="1">The sequence shown here is derived from an EMBL/GenBank/DDBJ whole genome shotgun (WGS) entry which is preliminary data.</text>
</comment>
<gene>
    <name evidence="1" type="ORF">E2562_039445</name>
</gene>
<evidence type="ECO:0000313" key="1">
    <source>
        <dbReference type="EMBL" id="KAF0922586.1"/>
    </source>
</evidence>
<accession>A0A6G1EDC6</accession>
<keyword evidence="2" id="KW-1185">Reference proteome</keyword>